<keyword evidence="3 7" id="KW-0456">Lyase</keyword>
<reference evidence="9 11" key="2">
    <citation type="submission" date="2016-10" db="EMBL/GenBank/DDBJ databases">
        <authorList>
            <person name="de Groot N.N."/>
        </authorList>
    </citation>
    <scope>NUCLEOTIDE SEQUENCE [LARGE SCALE GENOMIC DNA]</scope>
    <source>
        <strain evidence="9 11">DSM 25947</strain>
    </source>
</reference>
<gene>
    <name evidence="7" type="primary">deoC</name>
    <name evidence="8" type="ORF">FH5T_03200</name>
    <name evidence="9" type="ORF">SAMN05444285_11514</name>
</gene>
<name>X5DD74_9BACT</name>
<dbReference type="RefSeq" id="WP_038555577.1">
    <property type="nucleotide sequence ID" value="NZ_FOHT01000015.1"/>
</dbReference>
<evidence type="ECO:0000256" key="7">
    <source>
        <dbReference type="HAMAP-Rule" id="MF_00114"/>
    </source>
</evidence>
<dbReference type="eggNOG" id="COG0274">
    <property type="taxonomic scope" value="Bacteria"/>
</dbReference>
<dbReference type="OrthoDB" id="9778711at2"/>
<evidence type="ECO:0000313" key="11">
    <source>
        <dbReference type="Proteomes" id="UP000181981"/>
    </source>
</evidence>
<dbReference type="SMART" id="SM01133">
    <property type="entry name" value="DeoC"/>
    <property type="match status" value="1"/>
</dbReference>
<comment type="subcellular location">
    <subcellularLocation>
        <location evidence="7">Cytoplasm</location>
    </subcellularLocation>
</comment>
<dbReference type="AlphaFoldDB" id="X5DD74"/>
<dbReference type="GO" id="GO:0009264">
    <property type="term" value="P:deoxyribonucleotide catabolic process"/>
    <property type="evidence" value="ECO:0007669"/>
    <property type="project" value="UniProtKB-UniRule"/>
</dbReference>
<dbReference type="FunFam" id="3.20.20.70:FF:000044">
    <property type="entry name" value="Deoxyribose-phosphate aldolase"/>
    <property type="match status" value="1"/>
</dbReference>
<proteinExistence type="inferred from homology"/>
<dbReference type="EC" id="4.1.2.4" evidence="7"/>
<protein>
    <recommendedName>
        <fullName evidence="7">Deoxyribose-phosphate aldolase</fullName>
        <shortName evidence="7">DERA</shortName>
        <ecNumber evidence="7">4.1.2.4</ecNumber>
    </recommendedName>
    <alternativeName>
        <fullName evidence="7">2-deoxy-D-ribose 5-phosphate aldolase</fullName>
    </alternativeName>
    <alternativeName>
        <fullName evidence="7">Phosphodeoxyriboaldolase</fullName>
        <shortName evidence="7">Deoxyriboaldolase</shortName>
    </alternativeName>
</protein>
<comment type="catalytic activity">
    <reaction evidence="5 7">
        <text>2-deoxy-D-ribose 5-phosphate = D-glyceraldehyde 3-phosphate + acetaldehyde</text>
        <dbReference type="Rhea" id="RHEA:12821"/>
        <dbReference type="ChEBI" id="CHEBI:15343"/>
        <dbReference type="ChEBI" id="CHEBI:59776"/>
        <dbReference type="ChEBI" id="CHEBI:62877"/>
        <dbReference type="EC" id="4.1.2.4"/>
    </reaction>
</comment>
<evidence type="ECO:0000313" key="10">
    <source>
        <dbReference type="Proteomes" id="UP000023772"/>
    </source>
</evidence>
<feature type="active site" description="Schiff-base intermediate with acetaldehyde" evidence="7">
    <location>
        <position position="157"/>
    </location>
</feature>
<evidence type="ECO:0000313" key="9">
    <source>
        <dbReference type="EMBL" id="SET50995.1"/>
    </source>
</evidence>
<evidence type="ECO:0000256" key="1">
    <source>
        <dbReference type="ARBA" id="ARBA00010936"/>
    </source>
</evidence>
<dbReference type="InterPro" id="IPR002915">
    <property type="entry name" value="DeoC/FbaB/LacD_aldolase"/>
</dbReference>
<comment type="similarity">
    <text evidence="1 7">Belongs to the DeoC/FbaB aldolase family. DeoC type 1 subfamily.</text>
</comment>
<organism evidence="9 11">
    <name type="scientific">Draconibacterium orientale</name>
    <dbReference type="NCBI Taxonomy" id="1168034"/>
    <lineage>
        <taxon>Bacteria</taxon>
        <taxon>Pseudomonadati</taxon>
        <taxon>Bacteroidota</taxon>
        <taxon>Bacteroidia</taxon>
        <taxon>Marinilabiliales</taxon>
        <taxon>Prolixibacteraceae</taxon>
        <taxon>Draconibacterium</taxon>
    </lineage>
</organism>
<dbReference type="PIRSF" id="PIRSF001357">
    <property type="entry name" value="DeoC"/>
    <property type="match status" value="1"/>
</dbReference>
<dbReference type="UniPathway" id="UPA00002">
    <property type="reaction ID" value="UER00468"/>
</dbReference>
<evidence type="ECO:0000256" key="4">
    <source>
        <dbReference type="ARBA" id="ARBA00023270"/>
    </source>
</evidence>
<accession>X5DD74</accession>
<dbReference type="PANTHER" id="PTHR10889">
    <property type="entry name" value="DEOXYRIBOSE-PHOSPHATE ALDOLASE"/>
    <property type="match status" value="1"/>
</dbReference>
<dbReference type="Pfam" id="PF01791">
    <property type="entry name" value="DeoC"/>
    <property type="match status" value="1"/>
</dbReference>
<dbReference type="EMBL" id="CP007451">
    <property type="protein sequence ID" value="AHW58939.1"/>
    <property type="molecule type" value="Genomic_DNA"/>
</dbReference>
<dbReference type="NCBIfam" id="TIGR00126">
    <property type="entry name" value="deoC"/>
    <property type="match status" value="1"/>
</dbReference>
<evidence type="ECO:0000256" key="3">
    <source>
        <dbReference type="ARBA" id="ARBA00023239"/>
    </source>
</evidence>
<dbReference type="SUPFAM" id="SSF51569">
    <property type="entry name" value="Aldolase"/>
    <property type="match status" value="1"/>
</dbReference>
<dbReference type="KEGG" id="dori:FH5T_03200"/>
<dbReference type="GO" id="GO:0006018">
    <property type="term" value="P:2-deoxyribose 1-phosphate catabolic process"/>
    <property type="evidence" value="ECO:0007669"/>
    <property type="project" value="UniProtKB-UniRule"/>
</dbReference>
<dbReference type="PANTHER" id="PTHR10889:SF1">
    <property type="entry name" value="DEOXYRIBOSE-PHOSPHATE ALDOLASE"/>
    <property type="match status" value="1"/>
</dbReference>
<dbReference type="CDD" id="cd00959">
    <property type="entry name" value="DeoC"/>
    <property type="match status" value="1"/>
</dbReference>
<evidence type="ECO:0000313" key="8">
    <source>
        <dbReference type="EMBL" id="AHW58939.1"/>
    </source>
</evidence>
<dbReference type="InterPro" id="IPR028581">
    <property type="entry name" value="DeoC_typeI"/>
</dbReference>
<keyword evidence="10" id="KW-1185">Reference proteome</keyword>
<dbReference type="InterPro" id="IPR011343">
    <property type="entry name" value="DeoC"/>
</dbReference>
<dbReference type="Gene3D" id="3.20.20.70">
    <property type="entry name" value="Aldolase class I"/>
    <property type="match status" value="1"/>
</dbReference>
<keyword evidence="4 7" id="KW-0704">Schiff base</keyword>
<dbReference type="Proteomes" id="UP000023772">
    <property type="component" value="Chromosome"/>
</dbReference>
<dbReference type="GO" id="GO:0004139">
    <property type="term" value="F:deoxyribose-phosphate aldolase activity"/>
    <property type="evidence" value="ECO:0007669"/>
    <property type="project" value="UniProtKB-UniRule"/>
</dbReference>
<evidence type="ECO:0000256" key="6">
    <source>
        <dbReference type="ARBA" id="ARBA00056337"/>
    </source>
</evidence>
<dbReference type="STRING" id="1168034.FH5T_03200"/>
<dbReference type="EMBL" id="FOHT01000015">
    <property type="protein sequence ID" value="SET50995.1"/>
    <property type="molecule type" value="Genomic_DNA"/>
</dbReference>
<comment type="pathway">
    <text evidence="7">Carbohydrate degradation; 2-deoxy-D-ribose 1-phosphate degradation; D-glyceraldehyde 3-phosphate and acetaldehyde from 2-deoxy-alpha-D-ribose 1-phosphate: step 2/2.</text>
</comment>
<reference evidence="8 10" key="1">
    <citation type="submission" date="2014-03" db="EMBL/GenBank/DDBJ databases">
        <title>Complete genome sequence of a deeply braunched marine Bacteroidia bacterium Draconibacterium orientale type strain FH5T.</title>
        <authorList>
            <person name="Li X."/>
            <person name="Wang X."/>
            <person name="Xie Z."/>
            <person name="Du Z."/>
            <person name="Chen G."/>
        </authorList>
    </citation>
    <scope>NUCLEOTIDE SEQUENCE [LARGE SCALE GENOMIC DNA]</scope>
    <source>
        <strain evidence="8 10">FH5</strain>
    </source>
</reference>
<dbReference type="Proteomes" id="UP000181981">
    <property type="component" value="Unassembled WGS sequence"/>
</dbReference>
<evidence type="ECO:0000256" key="5">
    <source>
        <dbReference type="ARBA" id="ARBA00048791"/>
    </source>
</evidence>
<keyword evidence="2 7" id="KW-0963">Cytoplasm</keyword>
<dbReference type="GO" id="GO:0016052">
    <property type="term" value="P:carbohydrate catabolic process"/>
    <property type="evidence" value="ECO:0007669"/>
    <property type="project" value="TreeGrafter"/>
</dbReference>
<comment type="function">
    <text evidence="6 7">Catalyzes a reversible aldol reaction between acetaldehyde and D-glyceraldehyde 3-phosphate to generate 2-deoxy-D-ribose 5-phosphate.</text>
</comment>
<feature type="active site" description="Proton donor/acceptor" evidence="7">
    <location>
        <position position="93"/>
    </location>
</feature>
<dbReference type="HAMAP" id="MF_00114">
    <property type="entry name" value="DeoC_type1"/>
    <property type="match status" value="1"/>
</dbReference>
<sequence>MYTKEQVAQTIDHAVLKPEQTLADLKENAEMCIKNKVFSMCVKPCDIKAAKELLNNSGVKVSCVLSFPHGADATPVKAFQAKQAIEDGTDEIDMVMNIGRFLSGEYDYVREDIKAVVEVAHQHNVLVKVIQESGHLTLEQIAKACKLSYEAGADFVKTSTGFGPGGAKPEYIEVMVKTVGDKMQVKPSGGIRDWETAVAFLEQGADRLGIGSTEAVLNGATATGDY</sequence>
<feature type="active site" description="Proton donor/acceptor" evidence="7">
    <location>
        <position position="186"/>
    </location>
</feature>
<dbReference type="GO" id="GO:0005737">
    <property type="term" value="C:cytoplasm"/>
    <property type="evidence" value="ECO:0007669"/>
    <property type="project" value="UniProtKB-SubCell"/>
</dbReference>
<evidence type="ECO:0000256" key="2">
    <source>
        <dbReference type="ARBA" id="ARBA00022490"/>
    </source>
</evidence>
<dbReference type="HOGENOM" id="CLU_053595_0_2_10"/>
<dbReference type="InterPro" id="IPR013785">
    <property type="entry name" value="Aldolase_TIM"/>
</dbReference>